<keyword evidence="2" id="KW-1185">Reference proteome</keyword>
<evidence type="ECO:0000313" key="1">
    <source>
        <dbReference type="EMBL" id="KII68610.1"/>
    </source>
</evidence>
<dbReference type="EMBL" id="JWZT01002770">
    <property type="protein sequence ID" value="KII68610.1"/>
    <property type="molecule type" value="Genomic_DNA"/>
</dbReference>
<gene>
    <name evidence="1" type="ORF">RF11_08275</name>
</gene>
<organism evidence="1 2">
    <name type="scientific">Thelohanellus kitauei</name>
    <name type="common">Myxosporean</name>
    <dbReference type="NCBI Taxonomy" id="669202"/>
    <lineage>
        <taxon>Eukaryota</taxon>
        <taxon>Metazoa</taxon>
        <taxon>Cnidaria</taxon>
        <taxon>Myxozoa</taxon>
        <taxon>Myxosporea</taxon>
        <taxon>Bivalvulida</taxon>
        <taxon>Platysporina</taxon>
        <taxon>Myxobolidae</taxon>
        <taxon>Thelohanellus</taxon>
    </lineage>
</organism>
<proteinExistence type="predicted"/>
<dbReference type="Proteomes" id="UP000031668">
    <property type="component" value="Unassembled WGS sequence"/>
</dbReference>
<accession>A0A0C2MWV6</accession>
<comment type="caution">
    <text evidence="1">The sequence shown here is derived from an EMBL/GenBank/DDBJ whole genome shotgun (WGS) entry which is preliminary data.</text>
</comment>
<dbReference type="AlphaFoldDB" id="A0A0C2MWV6"/>
<evidence type="ECO:0000313" key="2">
    <source>
        <dbReference type="Proteomes" id="UP000031668"/>
    </source>
</evidence>
<protein>
    <submittedName>
        <fullName evidence="1">Uncharacterized protein</fullName>
    </submittedName>
</protein>
<sequence>MLTDSINDIGHSVWLDSAPRREWPYNPRGQWGTRKSDIAPCPKRGFPFGILDGQLRSMEVNPYLQERGVQKSRLRTREDKDLARKTAWLYGPQVGRRTDTDTCCGIIYQETMLGARRKSGIVITMHQLHYLYMIKTTSHEPLLNKPTAINHAGWIISWFC</sequence>
<name>A0A0C2MWV6_THEKT</name>
<reference evidence="1 2" key="1">
    <citation type="journal article" date="2014" name="Genome Biol. Evol.">
        <title>The genome of the myxosporean Thelohanellus kitauei shows adaptations to nutrient acquisition within its fish host.</title>
        <authorList>
            <person name="Yang Y."/>
            <person name="Xiong J."/>
            <person name="Zhou Z."/>
            <person name="Huo F."/>
            <person name="Miao W."/>
            <person name="Ran C."/>
            <person name="Liu Y."/>
            <person name="Zhang J."/>
            <person name="Feng J."/>
            <person name="Wang M."/>
            <person name="Wang M."/>
            <person name="Wang L."/>
            <person name="Yao B."/>
        </authorList>
    </citation>
    <scope>NUCLEOTIDE SEQUENCE [LARGE SCALE GENOMIC DNA]</scope>
    <source>
        <strain evidence="1">Wuqing</strain>
    </source>
</reference>